<feature type="compositionally biased region" description="Basic and acidic residues" evidence="1">
    <location>
        <begin position="12"/>
        <end position="24"/>
    </location>
</feature>
<dbReference type="RefSeq" id="XP_043003974.1">
    <property type="nucleotide sequence ID" value="XM_043158623.1"/>
</dbReference>
<proteinExistence type="predicted"/>
<evidence type="ECO:0000313" key="3">
    <source>
        <dbReference type="Proteomes" id="UP001049176"/>
    </source>
</evidence>
<evidence type="ECO:0000313" key="2">
    <source>
        <dbReference type="EMBL" id="KAG7087503.1"/>
    </source>
</evidence>
<comment type="caution">
    <text evidence="2">The sequence shown here is derived from an EMBL/GenBank/DDBJ whole genome shotgun (WGS) entry which is preliminary data.</text>
</comment>
<evidence type="ECO:0000256" key="1">
    <source>
        <dbReference type="SAM" id="MobiDB-lite"/>
    </source>
</evidence>
<accession>A0A9P7RQG2</accession>
<sequence>MECPQSELDSVNDDKPVKEYKVPDQSKLSTEEYEQALKQYEIYKHNVDTRRRMRFIPFKDMKNDPSNPFLSILGELSGKPTVPKPHQKTAMTTWAACNKEHVSKLFEKEKEKKRPVRGQIPKLWQDCIRVQWEKLSEEDKEGCDATAKVKHAQELKEWKASQEATVSNTPEDLQQAIHMLPQFIKPILEGIQDVQDGYVHSLAWVQLEPKDDGHINIMRYVLTSSNMYFSDAQYQ</sequence>
<gene>
    <name evidence="2" type="ORF">E1B28_013464</name>
</gene>
<dbReference type="Proteomes" id="UP001049176">
    <property type="component" value="Chromosome 9"/>
</dbReference>
<dbReference type="OrthoDB" id="3065655at2759"/>
<reference evidence="2" key="1">
    <citation type="journal article" date="2021" name="Genome Biol. Evol.">
        <title>The assembled and annotated genome of the fairy-ring fungus Marasmius oreades.</title>
        <authorList>
            <person name="Hiltunen M."/>
            <person name="Ament-Velasquez S.L."/>
            <person name="Johannesson H."/>
        </authorList>
    </citation>
    <scope>NUCLEOTIDE SEQUENCE</scope>
    <source>
        <strain evidence="2">03SP1</strain>
    </source>
</reference>
<dbReference type="AlphaFoldDB" id="A0A9P7RQG2"/>
<dbReference type="EMBL" id="CM032189">
    <property type="protein sequence ID" value="KAG7087503.1"/>
    <property type="molecule type" value="Genomic_DNA"/>
</dbReference>
<keyword evidence="3" id="KW-1185">Reference proteome</keyword>
<feature type="region of interest" description="Disordered" evidence="1">
    <location>
        <begin position="1"/>
        <end position="28"/>
    </location>
</feature>
<protein>
    <submittedName>
        <fullName evidence="2">Uncharacterized protein</fullName>
    </submittedName>
</protein>
<dbReference type="GeneID" id="66082539"/>
<organism evidence="2 3">
    <name type="scientific">Marasmius oreades</name>
    <name type="common">fairy-ring Marasmius</name>
    <dbReference type="NCBI Taxonomy" id="181124"/>
    <lineage>
        <taxon>Eukaryota</taxon>
        <taxon>Fungi</taxon>
        <taxon>Dikarya</taxon>
        <taxon>Basidiomycota</taxon>
        <taxon>Agaricomycotina</taxon>
        <taxon>Agaricomycetes</taxon>
        <taxon>Agaricomycetidae</taxon>
        <taxon>Agaricales</taxon>
        <taxon>Marasmiineae</taxon>
        <taxon>Marasmiaceae</taxon>
        <taxon>Marasmius</taxon>
    </lineage>
</organism>
<dbReference type="KEGG" id="more:E1B28_013464"/>
<name>A0A9P7RQG2_9AGAR</name>